<feature type="compositionally biased region" description="Basic and acidic residues" evidence="1">
    <location>
        <begin position="99"/>
        <end position="110"/>
    </location>
</feature>
<evidence type="ECO:0000313" key="3">
    <source>
        <dbReference type="Proteomes" id="UP000001074"/>
    </source>
</evidence>
<keyword evidence="3" id="KW-1185">Reference proteome</keyword>
<dbReference type="FunCoup" id="G1PV70">
    <property type="interactions" value="1668"/>
</dbReference>
<feature type="compositionally biased region" description="Polar residues" evidence="1">
    <location>
        <begin position="157"/>
        <end position="168"/>
    </location>
</feature>
<reference evidence="2" key="2">
    <citation type="submission" date="2025-08" db="UniProtKB">
        <authorList>
            <consortium name="Ensembl"/>
        </authorList>
    </citation>
    <scope>IDENTIFICATION</scope>
</reference>
<reference evidence="2" key="3">
    <citation type="submission" date="2025-09" db="UniProtKB">
        <authorList>
            <consortium name="Ensembl"/>
        </authorList>
    </citation>
    <scope>IDENTIFICATION</scope>
</reference>
<feature type="region of interest" description="Disordered" evidence="1">
    <location>
        <begin position="225"/>
        <end position="252"/>
    </location>
</feature>
<proteinExistence type="predicted"/>
<dbReference type="EMBL" id="AAPE02029626">
    <property type="status" value="NOT_ANNOTATED_CDS"/>
    <property type="molecule type" value="Genomic_DNA"/>
</dbReference>
<gene>
    <name evidence="2" type="primary">MTNAP1</name>
</gene>
<dbReference type="Ensembl" id="ENSMLUT00000016692.2">
    <property type="protein sequence ID" value="ENSMLUP00000015213.2"/>
    <property type="gene ID" value="ENSMLUG00000016691.2"/>
</dbReference>
<dbReference type="STRING" id="59463.ENSMLUP00000015213"/>
<feature type="compositionally biased region" description="Polar residues" evidence="1">
    <location>
        <begin position="324"/>
        <end position="334"/>
    </location>
</feature>
<feature type="region of interest" description="Disordered" evidence="1">
    <location>
        <begin position="43"/>
        <end position="110"/>
    </location>
</feature>
<feature type="region of interest" description="Disordered" evidence="1">
    <location>
        <begin position="324"/>
        <end position="351"/>
    </location>
</feature>
<evidence type="ECO:0000256" key="1">
    <source>
        <dbReference type="SAM" id="MobiDB-lite"/>
    </source>
</evidence>
<dbReference type="InterPro" id="IPR037694">
    <property type="entry name" value="MTNAP1"/>
</dbReference>
<feature type="region of interest" description="Disordered" evidence="1">
    <location>
        <begin position="149"/>
        <end position="194"/>
    </location>
</feature>
<dbReference type="Proteomes" id="UP000001074">
    <property type="component" value="Unassembled WGS sequence"/>
</dbReference>
<dbReference type="AlphaFoldDB" id="G1PV70"/>
<name>G1PV70_MYOLU</name>
<sequence>DSTRMDVCPYCKKPFKRLKSHLPHCKMIKLTIPADQNVCQSEQATLPHSKKRKSPIKDLTKAKERELGTKSEKRNSKLMRDKPERTAEPLPLPAIGLERTGDTKASDDDTKNQIQLSLTMVKNPEPKITFKEEAKAQFYALKNATPKRELAKDLPQSGESRSYPSQTKAPLPFGPMEPSLSNQDRKYSSALPNDAQATSAKLNLDTIDPSKQKLLVKLLDRPTGDYHSSPMKLNYGDKRERTSYSSDARDSKAKDHLSEMYIDVRDSEKEKKNTESQILGFQVSPLGKVQVQDNPGKGLDLGVEACGSKGHTKESVSVTEMQACPSRNDSSENFSMDAPATEKKSRGEGPSLDLFMPRQTICNEFLSISQPHNQSLASLAIKFLQEEKAAACDPNRVLDGKALMEREGQAFLEPRSGCGPQALHPECPPSLPSTQHCTSKTLFTGQMEIANRKTLHSSLGLEWFPELYPGYLGLGVLPGKPQYWNSMSQKPQLISPQGERVSQGTAVPLLERSSTALWSWEPPARLTTSNVSLMRLLGAVHKGWIKCSTTVKSGVGGVTMLFTGYFILCCSWSFKQLSK</sequence>
<protein>
    <submittedName>
        <fullName evidence="2">Mitochondrial nucleoid associated protein 1</fullName>
    </submittedName>
</protein>
<organism evidence="2 3">
    <name type="scientific">Myotis lucifugus</name>
    <name type="common">Little brown bat</name>
    <dbReference type="NCBI Taxonomy" id="59463"/>
    <lineage>
        <taxon>Eukaryota</taxon>
        <taxon>Metazoa</taxon>
        <taxon>Chordata</taxon>
        <taxon>Craniata</taxon>
        <taxon>Vertebrata</taxon>
        <taxon>Euteleostomi</taxon>
        <taxon>Mammalia</taxon>
        <taxon>Eutheria</taxon>
        <taxon>Laurasiatheria</taxon>
        <taxon>Chiroptera</taxon>
        <taxon>Yangochiroptera</taxon>
        <taxon>Vespertilionidae</taxon>
        <taxon>Myotis</taxon>
    </lineage>
</organism>
<evidence type="ECO:0000313" key="2">
    <source>
        <dbReference type="Ensembl" id="ENSMLUP00000015213.2"/>
    </source>
</evidence>
<dbReference type="PANTHER" id="PTHR16270">
    <property type="entry name" value="HYPOTHETICAL LOC287798"/>
    <property type="match status" value="1"/>
</dbReference>
<dbReference type="OMA" id="VHTGWIR"/>
<dbReference type="GO" id="GO:0042645">
    <property type="term" value="C:mitochondrial nucleoid"/>
    <property type="evidence" value="ECO:0007669"/>
    <property type="project" value="Ensembl"/>
</dbReference>
<dbReference type="HOGENOM" id="CLU_037702_0_0_1"/>
<dbReference type="eggNOG" id="KOG4092">
    <property type="taxonomic scope" value="Eukaryota"/>
</dbReference>
<reference evidence="2 3" key="1">
    <citation type="journal article" date="2011" name="Nature">
        <title>A high-resolution map of human evolutionary constraint using 29 mammals.</title>
        <authorList>
            <person name="Lindblad-Toh K."/>
            <person name="Garber M."/>
            <person name="Zuk O."/>
            <person name="Lin M.F."/>
            <person name="Parker B.J."/>
            <person name="Washietl S."/>
            <person name="Kheradpour P."/>
            <person name="Ernst J."/>
            <person name="Jordan G."/>
            <person name="Mauceli E."/>
            <person name="Ward L.D."/>
            <person name="Lowe C.B."/>
            <person name="Holloway A.K."/>
            <person name="Clamp M."/>
            <person name="Gnerre S."/>
            <person name="Alfoldi J."/>
            <person name="Beal K."/>
            <person name="Chang J."/>
            <person name="Clawson H."/>
            <person name="Cuff J."/>
            <person name="Di Palma F."/>
            <person name="Fitzgerald S."/>
            <person name="Flicek P."/>
            <person name="Guttman M."/>
            <person name="Hubisz M.J."/>
            <person name="Jaffe D.B."/>
            <person name="Jungreis I."/>
            <person name="Kent W.J."/>
            <person name="Kostka D."/>
            <person name="Lara M."/>
            <person name="Martins A.L."/>
            <person name="Massingham T."/>
            <person name="Moltke I."/>
            <person name="Raney B.J."/>
            <person name="Rasmussen M.D."/>
            <person name="Robinson J."/>
            <person name="Stark A."/>
            <person name="Vilella A.J."/>
            <person name="Wen J."/>
            <person name="Xie X."/>
            <person name="Zody M.C."/>
            <person name="Baldwin J."/>
            <person name="Bloom T."/>
            <person name="Chin C.W."/>
            <person name="Heiman D."/>
            <person name="Nicol R."/>
            <person name="Nusbaum C."/>
            <person name="Young S."/>
            <person name="Wilkinson J."/>
            <person name="Worley K.C."/>
            <person name="Kovar C.L."/>
            <person name="Muzny D.M."/>
            <person name="Gibbs R.A."/>
            <person name="Cree A."/>
            <person name="Dihn H.H."/>
            <person name="Fowler G."/>
            <person name="Jhangiani S."/>
            <person name="Joshi V."/>
            <person name="Lee S."/>
            <person name="Lewis L.R."/>
            <person name="Nazareth L.V."/>
            <person name="Okwuonu G."/>
            <person name="Santibanez J."/>
            <person name="Warren W.C."/>
            <person name="Mardis E.R."/>
            <person name="Weinstock G.M."/>
            <person name="Wilson R.K."/>
            <person name="Delehaunty K."/>
            <person name="Dooling D."/>
            <person name="Fronik C."/>
            <person name="Fulton L."/>
            <person name="Fulton B."/>
            <person name="Graves T."/>
            <person name="Minx P."/>
            <person name="Sodergren E."/>
            <person name="Birney E."/>
            <person name="Margulies E.H."/>
            <person name="Herrero J."/>
            <person name="Green E.D."/>
            <person name="Haussler D."/>
            <person name="Siepel A."/>
            <person name="Goldman N."/>
            <person name="Pollard K.S."/>
            <person name="Pedersen J.S."/>
            <person name="Lander E.S."/>
            <person name="Kellis M."/>
        </authorList>
    </citation>
    <scope>NUCLEOTIDE SEQUENCE [LARGE SCALE GENOMIC DNA]</scope>
</reference>
<dbReference type="GeneTree" id="ENSGT00510000049019"/>
<dbReference type="InParanoid" id="G1PV70"/>
<dbReference type="PANTHER" id="PTHR16270:SF5">
    <property type="entry name" value="HYPOTHETICAL LOC287798"/>
    <property type="match status" value="1"/>
</dbReference>
<feature type="compositionally biased region" description="Basic and acidic residues" evidence="1">
    <location>
        <begin position="55"/>
        <end position="87"/>
    </location>
</feature>
<feature type="compositionally biased region" description="Basic and acidic residues" evidence="1">
    <location>
        <begin position="235"/>
        <end position="252"/>
    </location>
</feature>
<accession>G1PV70</accession>